<dbReference type="Proteomes" id="UP001295423">
    <property type="component" value="Unassembled WGS sequence"/>
</dbReference>
<organism evidence="4 5">
    <name type="scientific">Cylindrotheca closterium</name>
    <dbReference type="NCBI Taxonomy" id="2856"/>
    <lineage>
        <taxon>Eukaryota</taxon>
        <taxon>Sar</taxon>
        <taxon>Stramenopiles</taxon>
        <taxon>Ochrophyta</taxon>
        <taxon>Bacillariophyta</taxon>
        <taxon>Bacillariophyceae</taxon>
        <taxon>Bacillariophycidae</taxon>
        <taxon>Bacillariales</taxon>
        <taxon>Bacillariaceae</taxon>
        <taxon>Cylindrotheca</taxon>
    </lineage>
</organism>
<keyword evidence="2" id="KW-1133">Transmembrane helix</keyword>
<feature type="region of interest" description="Disordered" evidence="1">
    <location>
        <begin position="312"/>
        <end position="333"/>
    </location>
</feature>
<keyword evidence="3" id="KW-0732">Signal</keyword>
<evidence type="ECO:0000256" key="3">
    <source>
        <dbReference type="SAM" id="SignalP"/>
    </source>
</evidence>
<reference evidence="4" key="1">
    <citation type="submission" date="2023-08" db="EMBL/GenBank/DDBJ databases">
        <authorList>
            <person name="Audoor S."/>
            <person name="Bilcke G."/>
        </authorList>
    </citation>
    <scope>NUCLEOTIDE SEQUENCE</scope>
</reference>
<keyword evidence="2" id="KW-0472">Membrane</keyword>
<dbReference type="AlphaFoldDB" id="A0AAD2GD55"/>
<keyword evidence="5" id="KW-1185">Reference proteome</keyword>
<proteinExistence type="predicted"/>
<feature type="compositionally biased region" description="Basic and acidic residues" evidence="1">
    <location>
        <begin position="320"/>
        <end position="333"/>
    </location>
</feature>
<evidence type="ECO:0000313" key="4">
    <source>
        <dbReference type="EMBL" id="CAJ1969328.1"/>
    </source>
</evidence>
<gene>
    <name evidence="4" type="ORF">CYCCA115_LOCUS23650</name>
</gene>
<evidence type="ECO:0000313" key="5">
    <source>
        <dbReference type="Proteomes" id="UP001295423"/>
    </source>
</evidence>
<keyword evidence="2" id="KW-0812">Transmembrane</keyword>
<feature type="signal peptide" evidence="3">
    <location>
        <begin position="1"/>
        <end position="19"/>
    </location>
</feature>
<accession>A0AAD2GD55</accession>
<feature type="chain" id="PRO_5042296860" evidence="3">
    <location>
        <begin position="20"/>
        <end position="333"/>
    </location>
</feature>
<evidence type="ECO:0000256" key="1">
    <source>
        <dbReference type="SAM" id="MobiDB-lite"/>
    </source>
</evidence>
<dbReference type="EMBL" id="CAKOGP040002424">
    <property type="protein sequence ID" value="CAJ1969328.1"/>
    <property type="molecule type" value="Genomic_DNA"/>
</dbReference>
<evidence type="ECO:0000256" key="2">
    <source>
        <dbReference type="SAM" id="Phobius"/>
    </source>
</evidence>
<comment type="caution">
    <text evidence="4">The sequence shown here is derived from an EMBL/GenBank/DDBJ whole genome shotgun (WGS) entry which is preliminary data.</text>
</comment>
<name>A0AAD2GD55_9STRA</name>
<feature type="transmembrane region" description="Helical" evidence="2">
    <location>
        <begin position="144"/>
        <end position="167"/>
    </location>
</feature>
<sequence>MATIRIIAFLAAVIANCTAFTNIAPSQRATLQTSKEDTLFNTKRMLLPEASSSILTAVEILPGSTIVDPASLSHASNSLLTEASGSILTAIDLLRVGSSSIVDPVSVSHVSNSLLTAVEVFDGSTIVDPVVVSDVFWNSLRSKFLALVIGQVLSAIVFAAISSFFAAQISQVGTFVKEKIFPEDPNKPKKTAQAASNSPAQQQQQVDADFGKLLVCLAIDFFGVASEAVPVLGELADVVYAPAAAALLRSLYGGSNVLFGLEFAEEILPLTDIIPLATIAWVVETYFANSELAKILSVGNYNQSRISAPDAIDTTATTDSDTRRLPDDKSRWQ</sequence>
<protein>
    <submittedName>
        <fullName evidence="4">Uncharacterized protein</fullName>
    </submittedName>
</protein>